<dbReference type="EC" id="2.3.-.-" evidence="3"/>
<sequence>MASVEAPDRMRSRVPEGLSFWLDVVRGGAAMLVVLAHTRIHYFGGWAENSNGPFKIVLLPFYILTGMGHEAVVLFFVMSGYLVGRKFPLGVGPASVDMRVYIVDRLSRIWLVLIPAVILSVLVSYVLLDIYGYSYSGADERCSPPVADILATIFFLNEGYLKTVCSNGPAWSIHSEVHYYLLWPLLIFALSRSMPGRLRLGSAIVVGCVVAALLAFDQLDTKNTLVLAPIWIAGAFLDRVPAVRLPLWVLGGLLVTAMAAPSVAIWGRMWPLSDYVIGALALLFFAKAREAECIKILFKKFAAWLAGISFTLYLTHIIIVTAIRTVLEHGEGVRFPIVILGPHAAGLYAFTVAAALIFAQAFWWIFESRTGNLRRFLLRSKK</sequence>
<dbReference type="EMBL" id="JBHLWK010000014">
    <property type="protein sequence ID" value="MFC0205004.1"/>
    <property type="molecule type" value="Genomic_DNA"/>
</dbReference>
<feature type="transmembrane region" description="Helical" evidence="1">
    <location>
        <begin position="200"/>
        <end position="216"/>
    </location>
</feature>
<gene>
    <name evidence="3" type="ORF">ACFFJC_12055</name>
</gene>
<accession>A0ABV6CWA7</accession>
<protein>
    <submittedName>
        <fullName evidence="3">Acyltransferase family protein</fullName>
        <ecNumber evidence="3">2.3.-.-</ecNumber>
    </submittedName>
</protein>
<dbReference type="GO" id="GO:0016746">
    <property type="term" value="F:acyltransferase activity"/>
    <property type="evidence" value="ECO:0007669"/>
    <property type="project" value="UniProtKB-KW"/>
</dbReference>
<dbReference type="PANTHER" id="PTHR23028:SF53">
    <property type="entry name" value="ACYL_TRANSF_3 DOMAIN-CONTAINING PROTEIN"/>
    <property type="match status" value="1"/>
</dbReference>
<keyword evidence="1" id="KW-1133">Transmembrane helix</keyword>
<reference evidence="3 4" key="1">
    <citation type="submission" date="2024-09" db="EMBL/GenBank/DDBJ databases">
        <authorList>
            <person name="Sun Q."/>
            <person name="Mori K."/>
        </authorList>
    </citation>
    <scope>NUCLEOTIDE SEQUENCE [LARGE SCALE GENOMIC DNA]</scope>
    <source>
        <strain evidence="3 4">CCM 7706</strain>
    </source>
</reference>
<keyword evidence="3" id="KW-0808">Transferase</keyword>
<organism evidence="3 4">
    <name type="scientific">Novosphingobium soli</name>
    <dbReference type="NCBI Taxonomy" id="574956"/>
    <lineage>
        <taxon>Bacteria</taxon>
        <taxon>Pseudomonadati</taxon>
        <taxon>Pseudomonadota</taxon>
        <taxon>Alphaproteobacteria</taxon>
        <taxon>Sphingomonadales</taxon>
        <taxon>Sphingomonadaceae</taxon>
        <taxon>Novosphingobium</taxon>
    </lineage>
</organism>
<feature type="transmembrane region" description="Helical" evidence="1">
    <location>
        <begin position="272"/>
        <end position="289"/>
    </location>
</feature>
<dbReference type="Pfam" id="PF01757">
    <property type="entry name" value="Acyl_transf_3"/>
    <property type="match status" value="1"/>
</dbReference>
<feature type="transmembrane region" description="Helical" evidence="1">
    <location>
        <begin position="60"/>
        <end position="83"/>
    </location>
</feature>
<evidence type="ECO:0000259" key="2">
    <source>
        <dbReference type="Pfam" id="PF01757"/>
    </source>
</evidence>
<keyword evidence="1" id="KW-0472">Membrane</keyword>
<evidence type="ECO:0000256" key="1">
    <source>
        <dbReference type="SAM" id="Phobius"/>
    </source>
</evidence>
<keyword evidence="4" id="KW-1185">Reference proteome</keyword>
<name>A0ABV6CWA7_9SPHN</name>
<comment type="caution">
    <text evidence="3">The sequence shown here is derived from an EMBL/GenBank/DDBJ whole genome shotgun (WGS) entry which is preliminary data.</text>
</comment>
<feature type="transmembrane region" description="Helical" evidence="1">
    <location>
        <begin position="347"/>
        <end position="366"/>
    </location>
</feature>
<evidence type="ECO:0000313" key="3">
    <source>
        <dbReference type="EMBL" id="MFC0205004.1"/>
    </source>
</evidence>
<dbReference type="RefSeq" id="WP_379487766.1">
    <property type="nucleotide sequence ID" value="NZ_JBHLWK010000014.1"/>
</dbReference>
<feature type="domain" description="Acyltransferase 3" evidence="2">
    <location>
        <begin position="21"/>
        <end position="358"/>
    </location>
</feature>
<feature type="transmembrane region" description="Helical" evidence="1">
    <location>
        <begin position="109"/>
        <end position="128"/>
    </location>
</feature>
<proteinExistence type="predicted"/>
<keyword evidence="1" id="KW-0812">Transmembrane</keyword>
<dbReference type="InterPro" id="IPR002656">
    <property type="entry name" value="Acyl_transf_3_dom"/>
</dbReference>
<evidence type="ECO:0000313" key="4">
    <source>
        <dbReference type="Proteomes" id="UP001589798"/>
    </source>
</evidence>
<keyword evidence="3" id="KW-0012">Acyltransferase</keyword>
<dbReference type="InterPro" id="IPR050879">
    <property type="entry name" value="Acyltransferase_3"/>
</dbReference>
<feature type="transmembrane region" description="Helical" evidence="1">
    <location>
        <begin position="20"/>
        <end position="40"/>
    </location>
</feature>
<feature type="transmembrane region" description="Helical" evidence="1">
    <location>
        <begin position="247"/>
        <end position="266"/>
    </location>
</feature>
<dbReference type="PANTHER" id="PTHR23028">
    <property type="entry name" value="ACETYLTRANSFERASE"/>
    <property type="match status" value="1"/>
</dbReference>
<feature type="transmembrane region" description="Helical" evidence="1">
    <location>
        <begin position="301"/>
        <end position="327"/>
    </location>
</feature>
<dbReference type="Proteomes" id="UP001589798">
    <property type="component" value="Unassembled WGS sequence"/>
</dbReference>